<protein>
    <submittedName>
        <fullName evidence="3">GH3 auxin-responsive promoter family protein</fullName>
    </submittedName>
</protein>
<evidence type="ECO:0000313" key="4">
    <source>
        <dbReference type="Proteomes" id="UP000318833"/>
    </source>
</evidence>
<proteinExistence type="predicted"/>
<evidence type="ECO:0000313" key="3">
    <source>
        <dbReference type="EMBL" id="TSE08160.1"/>
    </source>
</evidence>
<dbReference type="GO" id="GO:0016881">
    <property type="term" value="F:acid-amino acid ligase activity"/>
    <property type="evidence" value="ECO:0007669"/>
    <property type="project" value="TreeGrafter"/>
</dbReference>
<reference evidence="3 4" key="1">
    <citation type="submission" date="2019-07" db="EMBL/GenBank/DDBJ databases">
        <title>The draft genome sequence of Aquimarina algiphila M91.</title>
        <authorList>
            <person name="Meng X."/>
        </authorList>
    </citation>
    <scope>NUCLEOTIDE SEQUENCE [LARGE SCALE GENOMIC DNA]</scope>
    <source>
        <strain evidence="3 4">M91</strain>
    </source>
</reference>
<evidence type="ECO:0000259" key="1">
    <source>
        <dbReference type="Pfam" id="PF23571"/>
    </source>
</evidence>
<dbReference type="InterPro" id="IPR055378">
    <property type="entry name" value="GH3_C"/>
</dbReference>
<dbReference type="Pfam" id="PF23571">
    <property type="entry name" value="GH3_M"/>
    <property type="match status" value="1"/>
</dbReference>
<dbReference type="EMBL" id="VLNR01000025">
    <property type="protein sequence ID" value="TSE08160.1"/>
    <property type="molecule type" value="Genomic_DNA"/>
</dbReference>
<sequence length="513" mass="59417">MPIPLVNSIASWFLKKRFHQMELFLKYPNEVQLELLHVLLDMAKSTEIGKAYDFATINNYEIFKERVPIRSYEDYEAMIERSRLGEHNIFWPTPIKWFAKSSGTTSAKSKFIPVSEESLEDCHFAAGKDLLCMYLNNNEDSKLFTGKSLRLGGSKELYKENGTSFGDLSAIIIDNMPFWAEFSSTPSNEVSLMSDWEFKMQAIVNETIQENVTSLAGVPSWMLVLLNQVLETTGEESLFEVWNNLEVYFHGGVNFAPYRDQYDKILPKSSFKYYEIYNASEGFFAIQDHNDSSELLLMLDYGIFYEFIPMDSYGTNNEKVIPLSEVEIGKNYAVIITTNAGLWRYKIGDTVRFTSISPYRIKVSGRTKHHINVFGEELIIENAEEALRKTTRSTNSEIVDYTVAPIFMKEKEKGAHEWIIEFKKRPNCIKEFTNILDQNLQQANSDYEAKRYNNTTLNLLQIREARQHLFYDWLKKNNKLGGQHKIPRLSNKRTYIEELIELNQVSPIGSIIK</sequence>
<dbReference type="GO" id="GO:0005737">
    <property type="term" value="C:cytoplasm"/>
    <property type="evidence" value="ECO:0007669"/>
    <property type="project" value="TreeGrafter"/>
</dbReference>
<evidence type="ECO:0000259" key="2">
    <source>
        <dbReference type="Pfam" id="PF23572"/>
    </source>
</evidence>
<gene>
    <name evidence="3" type="ORF">FOF46_13220</name>
</gene>
<dbReference type="AlphaFoldDB" id="A0A554VJR1"/>
<dbReference type="Pfam" id="PF23572">
    <property type="entry name" value="GH3_C"/>
    <property type="match status" value="1"/>
</dbReference>
<keyword evidence="4" id="KW-1185">Reference proteome</keyword>
<dbReference type="OrthoDB" id="5678283at2"/>
<name>A0A554VJR1_9FLAO</name>
<dbReference type="InterPro" id="IPR055377">
    <property type="entry name" value="GH3_M"/>
</dbReference>
<dbReference type="PANTHER" id="PTHR31901:SF9">
    <property type="entry name" value="GH3 DOMAIN-CONTAINING PROTEIN"/>
    <property type="match status" value="1"/>
</dbReference>
<dbReference type="Pfam" id="PF03321">
    <property type="entry name" value="GH3"/>
    <property type="match status" value="1"/>
</dbReference>
<comment type="caution">
    <text evidence="3">The sequence shown here is derived from an EMBL/GenBank/DDBJ whole genome shotgun (WGS) entry which is preliminary data.</text>
</comment>
<dbReference type="InterPro" id="IPR004993">
    <property type="entry name" value="GH3"/>
</dbReference>
<feature type="domain" description="GH3 middle" evidence="1">
    <location>
        <begin position="297"/>
        <end position="366"/>
    </location>
</feature>
<accession>A0A554VJR1</accession>
<dbReference type="Proteomes" id="UP000318833">
    <property type="component" value="Unassembled WGS sequence"/>
</dbReference>
<dbReference type="PANTHER" id="PTHR31901">
    <property type="entry name" value="GH3 DOMAIN-CONTAINING PROTEIN"/>
    <property type="match status" value="1"/>
</dbReference>
<feature type="domain" description="GH3 C-terminal" evidence="2">
    <location>
        <begin position="381"/>
        <end position="493"/>
    </location>
</feature>
<dbReference type="RefSeq" id="WP_143916758.1">
    <property type="nucleotide sequence ID" value="NZ_CANLFO010000019.1"/>
</dbReference>
<organism evidence="3 4">
    <name type="scientific">Aquimarina algiphila</name>
    <dbReference type="NCBI Taxonomy" id="2047982"/>
    <lineage>
        <taxon>Bacteria</taxon>
        <taxon>Pseudomonadati</taxon>
        <taxon>Bacteroidota</taxon>
        <taxon>Flavobacteriia</taxon>
        <taxon>Flavobacteriales</taxon>
        <taxon>Flavobacteriaceae</taxon>
        <taxon>Aquimarina</taxon>
    </lineage>
</organism>